<keyword evidence="1" id="KW-0472">Membrane</keyword>
<dbReference type="Gene3D" id="3.40.50.720">
    <property type="entry name" value="NAD(P)-binding Rossmann-like Domain"/>
    <property type="match status" value="1"/>
</dbReference>
<keyword evidence="1" id="KW-1133">Transmembrane helix</keyword>
<dbReference type="Pfam" id="PF01408">
    <property type="entry name" value="GFO_IDH_MocA"/>
    <property type="match status" value="1"/>
</dbReference>
<dbReference type="PANTHER" id="PTHR43708:SF1">
    <property type="entry name" value="GALACTOSE_LACTOSE METABOLISM REGULATORY PROTEIN GAL80"/>
    <property type="match status" value="1"/>
</dbReference>
<dbReference type="AlphaFoldDB" id="A0A819N3U4"/>
<feature type="transmembrane region" description="Helical" evidence="1">
    <location>
        <begin position="12"/>
        <end position="32"/>
    </location>
</feature>
<feature type="domain" description="Gal80p-like C-terminal" evidence="3">
    <location>
        <begin position="220"/>
        <end position="362"/>
    </location>
</feature>
<protein>
    <recommendedName>
        <fullName evidence="6">Oxidoreductase-like protein</fullName>
    </recommendedName>
</protein>
<dbReference type="Gene3D" id="3.30.360.10">
    <property type="entry name" value="Dihydrodipicolinate Reductase, domain 2"/>
    <property type="match status" value="1"/>
</dbReference>
<evidence type="ECO:0000256" key="1">
    <source>
        <dbReference type="SAM" id="Phobius"/>
    </source>
</evidence>
<dbReference type="GO" id="GO:0000166">
    <property type="term" value="F:nucleotide binding"/>
    <property type="evidence" value="ECO:0007669"/>
    <property type="project" value="InterPro"/>
</dbReference>
<proteinExistence type="predicted"/>
<gene>
    <name evidence="4" type="ORF">OXD698_LOCUS28864</name>
</gene>
<feature type="transmembrane region" description="Helical" evidence="1">
    <location>
        <begin position="52"/>
        <end position="70"/>
    </location>
</feature>
<reference evidence="4" key="1">
    <citation type="submission" date="2021-02" db="EMBL/GenBank/DDBJ databases">
        <authorList>
            <person name="Nowell W R."/>
        </authorList>
    </citation>
    <scope>NUCLEOTIDE SEQUENCE</scope>
</reference>
<dbReference type="EMBL" id="CAJOAZ010003167">
    <property type="protein sequence ID" value="CAF3989551.1"/>
    <property type="molecule type" value="Genomic_DNA"/>
</dbReference>
<evidence type="ECO:0008006" key="6">
    <source>
        <dbReference type="Google" id="ProtNLM"/>
    </source>
</evidence>
<dbReference type="InterPro" id="IPR051317">
    <property type="entry name" value="Gfo/Idh/MocA_oxidoreduct"/>
</dbReference>
<feature type="transmembrane region" description="Helical" evidence="1">
    <location>
        <begin position="82"/>
        <end position="102"/>
    </location>
</feature>
<dbReference type="SUPFAM" id="SSF55347">
    <property type="entry name" value="Glyceraldehyde-3-phosphate dehydrogenase-like, C-terminal domain"/>
    <property type="match status" value="1"/>
</dbReference>
<dbReference type="SUPFAM" id="SSF51735">
    <property type="entry name" value="NAD(P)-binding Rossmann-fold domains"/>
    <property type="match status" value="1"/>
</dbReference>
<dbReference type="Pfam" id="PF22685">
    <property type="entry name" value="Gal80p_C-like"/>
    <property type="match status" value="1"/>
</dbReference>
<dbReference type="PANTHER" id="PTHR43708">
    <property type="entry name" value="CONSERVED EXPRESSED OXIDOREDUCTASE (EUROFUNG)"/>
    <property type="match status" value="1"/>
</dbReference>
<dbReference type="InterPro" id="IPR000683">
    <property type="entry name" value="Gfo/Idh/MocA-like_OxRdtase_N"/>
</dbReference>
<evidence type="ECO:0000313" key="5">
    <source>
        <dbReference type="Proteomes" id="UP000663844"/>
    </source>
</evidence>
<keyword evidence="1" id="KW-0812">Transmembrane</keyword>
<comment type="caution">
    <text evidence="4">The sequence shown here is derived from an EMBL/GenBank/DDBJ whole genome shotgun (WGS) entry which is preliminary data.</text>
</comment>
<organism evidence="4 5">
    <name type="scientific">Adineta steineri</name>
    <dbReference type="NCBI Taxonomy" id="433720"/>
    <lineage>
        <taxon>Eukaryota</taxon>
        <taxon>Metazoa</taxon>
        <taxon>Spiralia</taxon>
        <taxon>Gnathifera</taxon>
        <taxon>Rotifera</taxon>
        <taxon>Eurotatoria</taxon>
        <taxon>Bdelloidea</taxon>
        <taxon>Adinetida</taxon>
        <taxon>Adinetidae</taxon>
        <taxon>Adineta</taxon>
    </lineage>
</organism>
<dbReference type="InterPro" id="IPR036291">
    <property type="entry name" value="NAD(P)-bd_dom_sf"/>
</dbReference>
<name>A0A819N3U4_9BILA</name>
<sequence>MKDIGKGFGELVMIFFINSLSILVMGWPNYVLFDPASMGTNRIRFTRTDGDWLIASMPFVFAACLLYLCFNDLLKMPYAHQVYNICLAIFGIIVGLSSKGHWASAAHEPYLKNSSIYTIKALANSTIESSKSAAETFGIDKYYASSEELAQDPEVDTVVVSVKVPLHKQLITPAVLQGKNAIVEWPLARNLQEAEELTQLARSKNIKTMVGLQARQSSVVKKIKEIIDSGKLGKILSTHLFASGLAWGASINEDNAYLADIENGATMISIPAGHSLDAMCYVLGEFESLTATIHNARKTTEIRDGKGNIIRNVPLTSHDQMSVSGVLTSGAYASAHFRGGTHKGTNLLWEVEGTHGELQIKGPSGHIQMSFPTLHASFDGEDMTEITIEDEHATHVNVGRAYEEFAKPDGVYPTWEDAVIRHRMIEAIYKSAQTGTKQTYETTYQDTIIF</sequence>
<feature type="domain" description="Gfo/Idh/MocA-like oxidoreductase N-terminal" evidence="2">
    <location>
        <begin position="93"/>
        <end position="211"/>
    </location>
</feature>
<dbReference type="InterPro" id="IPR055080">
    <property type="entry name" value="Gal80p-like_C"/>
</dbReference>
<evidence type="ECO:0000259" key="3">
    <source>
        <dbReference type="Pfam" id="PF22685"/>
    </source>
</evidence>
<evidence type="ECO:0000259" key="2">
    <source>
        <dbReference type="Pfam" id="PF01408"/>
    </source>
</evidence>
<dbReference type="Proteomes" id="UP000663844">
    <property type="component" value="Unassembled WGS sequence"/>
</dbReference>
<accession>A0A819N3U4</accession>
<evidence type="ECO:0000313" key="4">
    <source>
        <dbReference type="EMBL" id="CAF3989551.1"/>
    </source>
</evidence>